<dbReference type="Pfam" id="PF13822">
    <property type="entry name" value="ACC_epsilon"/>
    <property type="match status" value="1"/>
</dbReference>
<reference evidence="2 3" key="1">
    <citation type="submission" date="2018-05" db="EMBL/GenBank/DDBJ databases">
        <title>Evolution of GPA BGCs.</title>
        <authorList>
            <person name="Waglechner N."/>
            <person name="Wright G.D."/>
        </authorList>
    </citation>
    <scope>NUCLEOTIDE SEQUENCE [LARGE SCALE GENOMIC DNA]</scope>
    <source>
        <strain evidence="2 3">A82846</strain>
    </source>
</reference>
<dbReference type="OrthoDB" id="4332140at2"/>
<evidence type="ECO:0000256" key="1">
    <source>
        <dbReference type="SAM" id="MobiDB-lite"/>
    </source>
</evidence>
<dbReference type="AlphaFoldDB" id="A0A428ZCH4"/>
<sequence length="66" mass="7241">MSADPPVFLRVEKGTADLVELGVLAALLRLRSRQAPAKPASLAAHWRRPERQPGFADPRAWPNTPS</sequence>
<evidence type="ECO:0000313" key="2">
    <source>
        <dbReference type="EMBL" id="RSM85670.1"/>
    </source>
</evidence>
<accession>A0A428ZCH4</accession>
<comment type="caution">
    <text evidence="2">The sequence shown here is derived from an EMBL/GenBank/DDBJ whole genome shotgun (WGS) entry which is preliminary data.</text>
</comment>
<feature type="region of interest" description="Disordered" evidence="1">
    <location>
        <begin position="33"/>
        <end position="66"/>
    </location>
</feature>
<protein>
    <submittedName>
        <fullName evidence="2">Acyl-CoA carboxylase subunit epsilon</fullName>
    </submittedName>
</protein>
<gene>
    <name evidence="2" type="ORF">DMH04_15755</name>
</gene>
<proteinExistence type="predicted"/>
<dbReference type="RefSeq" id="WP_037274702.1">
    <property type="nucleotide sequence ID" value="NZ_QHKI01000011.1"/>
</dbReference>
<dbReference type="GO" id="GO:0004658">
    <property type="term" value="F:propionyl-CoA carboxylase activity"/>
    <property type="evidence" value="ECO:0007669"/>
    <property type="project" value="InterPro"/>
</dbReference>
<organism evidence="2 3">
    <name type="scientific">Kibdelosporangium aridum</name>
    <dbReference type="NCBI Taxonomy" id="2030"/>
    <lineage>
        <taxon>Bacteria</taxon>
        <taxon>Bacillati</taxon>
        <taxon>Actinomycetota</taxon>
        <taxon>Actinomycetes</taxon>
        <taxon>Pseudonocardiales</taxon>
        <taxon>Pseudonocardiaceae</taxon>
        <taxon>Kibdelosporangium</taxon>
    </lineage>
</organism>
<dbReference type="InterPro" id="IPR032716">
    <property type="entry name" value="ACC_epsilon"/>
</dbReference>
<dbReference type="Proteomes" id="UP000287547">
    <property type="component" value="Unassembled WGS sequence"/>
</dbReference>
<dbReference type="GO" id="GO:0003989">
    <property type="term" value="F:acetyl-CoA carboxylase activity"/>
    <property type="evidence" value="ECO:0007669"/>
    <property type="project" value="InterPro"/>
</dbReference>
<evidence type="ECO:0000313" key="3">
    <source>
        <dbReference type="Proteomes" id="UP000287547"/>
    </source>
</evidence>
<name>A0A428ZCH4_KIBAR</name>
<dbReference type="EMBL" id="QHKI01000011">
    <property type="protein sequence ID" value="RSM85670.1"/>
    <property type="molecule type" value="Genomic_DNA"/>
</dbReference>